<dbReference type="UniPathway" id="UPA00060">
    <property type="reaction ID" value="UER00138"/>
</dbReference>
<protein>
    <recommendedName>
        <fullName evidence="3">pyridoxal kinase</fullName>
        <ecNumber evidence="3">2.7.1.35</ecNumber>
    </recommendedName>
    <alternativeName>
        <fullName evidence="11">PN/PL/PM kinase</fullName>
    </alternativeName>
    <alternativeName>
        <fullName evidence="12">Pyridoxal kinase</fullName>
    </alternativeName>
    <alternativeName>
        <fullName evidence="10">Pyridoxamine kinase</fullName>
    </alternativeName>
    <alternativeName>
        <fullName evidence="13">Vitamin B6 kinase</fullName>
    </alternativeName>
</protein>
<evidence type="ECO:0000256" key="7">
    <source>
        <dbReference type="ARBA" id="ARBA00022777"/>
    </source>
</evidence>
<keyword evidence="17" id="KW-1185">Reference proteome</keyword>
<keyword evidence="8" id="KW-0067">ATP-binding</keyword>
<evidence type="ECO:0000313" key="17">
    <source>
        <dbReference type="Proteomes" id="UP000269542"/>
    </source>
</evidence>
<keyword evidence="9" id="KW-0460">Magnesium</keyword>
<dbReference type="GO" id="GO:0005524">
    <property type="term" value="F:ATP binding"/>
    <property type="evidence" value="ECO:0007669"/>
    <property type="project" value="UniProtKB-KW"/>
</dbReference>
<dbReference type="Proteomes" id="UP000269542">
    <property type="component" value="Chromosome"/>
</dbReference>
<dbReference type="GO" id="GO:0008902">
    <property type="term" value="F:hydroxymethylpyrimidine kinase activity"/>
    <property type="evidence" value="ECO:0007669"/>
    <property type="project" value="TreeGrafter"/>
</dbReference>
<dbReference type="PANTHER" id="PTHR20858">
    <property type="entry name" value="PHOSPHOMETHYLPYRIMIDINE KINASE"/>
    <property type="match status" value="1"/>
</dbReference>
<keyword evidence="4 16" id="KW-0808">Transferase</keyword>
<feature type="domain" description="Pyridoxamine kinase/Phosphomethylpyrimidine kinase" evidence="15">
    <location>
        <begin position="27"/>
        <end position="267"/>
    </location>
</feature>
<dbReference type="SUPFAM" id="SSF53613">
    <property type="entry name" value="Ribokinase-like"/>
    <property type="match status" value="1"/>
</dbReference>
<evidence type="ECO:0000256" key="3">
    <source>
        <dbReference type="ARBA" id="ARBA00012104"/>
    </source>
</evidence>
<evidence type="ECO:0000259" key="15">
    <source>
        <dbReference type="Pfam" id="PF08543"/>
    </source>
</evidence>
<dbReference type="EMBL" id="LR134476">
    <property type="protein sequence ID" value="VEI13299.1"/>
    <property type="molecule type" value="Genomic_DNA"/>
</dbReference>
<dbReference type="NCBIfam" id="TIGR00097">
    <property type="entry name" value="HMP-P_kinase"/>
    <property type="match status" value="1"/>
</dbReference>
<evidence type="ECO:0000256" key="8">
    <source>
        <dbReference type="ARBA" id="ARBA00022840"/>
    </source>
</evidence>
<organism evidence="16 17">
    <name type="scientific">Trueperella bialowiezensis</name>
    <dbReference type="NCBI Taxonomy" id="312285"/>
    <lineage>
        <taxon>Bacteria</taxon>
        <taxon>Bacillati</taxon>
        <taxon>Actinomycetota</taxon>
        <taxon>Actinomycetes</taxon>
        <taxon>Actinomycetales</taxon>
        <taxon>Actinomycetaceae</taxon>
        <taxon>Trueperella</taxon>
    </lineage>
</organism>
<keyword evidence="6" id="KW-0547">Nucleotide-binding</keyword>
<proteinExistence type="inferred from homology"/>
<dbReference type="Gene3D" id="3.40.1190.20">
    <property type="match status" value="1"/>
</dbReference>
<accession>A0A3S5EW24</accession>
<evidence type="ECO:0000256" key="1">
    <source>
        <dbReference type="ARBA" id="ARBA00003848"/>
    </source>
</evidence>
<dbReference type="GO" id="GO:0008478">
    <property type="term" value="F:pyridoxal kinase activity"/>
    <property type="evidence" value="ECO:0007669"/>
    <property type="project" value="UniProtKB-EC"/>
</dbReference>
<evidence type="ECO:0000256" key="14">
    <source>
        <dbReference type="ARBA" id="ARBA00049293"/>
    </source>
</evidence>
<dbReference type="GO" id="GO:0005829">
    <property type="term" value="C:cytosol"/>
    <property type="evidence" value="ECO:0007669"/>
    <property type="project" value="TreeGrafter"/>
</dbReference>
<evidence type="ECO:0000256" key="9">
    <source>
        <dbReference type="ARBA" id="ARBA00022842"/>
    </source>
</evidence>
<comment type="similarity">
    <text evidence="2">Belongs to the ThiD family.</text>
</comment>
<dbReference type="GO" id="GO:0009228">
    <property type="term" value="P:thiamine biosynthetic process"/>
    <property type="evidence" value="ECO:0007669"/>
    <property type="project" value="InterPro"/>
</dbReference>
<evidence type="ECO:0000256" key="6">
    <source>
        <dbReference type="ARBA" id="ARBA00022741"/>
    </source>
</evidence>
<evidence type="ECO:0000256" key="11">
    <source>
        <dbReference type="ARBA" id="ARBA00042348"/>
    </source>
</evidence>
<dbReference type="EC" id="2.7.1.35" evidence="3"/>
<dbReference type="InterPro" id="IPR013749">
    <property type="entry name" value="PM/HMP-P_kinase-1"/>
</dbReference>
<evidence type="ECO:0000313" key="16">
    <source>
        <dbReference type="EMBL" id="VEI13299.1"/>
    </source>
</evidence>
<name>A0A3S5EW24_9ACTO</name>
<dbReference type="PANTHER" id="PTHR20858:SF19">
    <property type="entry name" value="PYRIDOXINE KINASE"/>
    <property type="match status" value="1"/>
</dbReference>
<evidence type="ECO:0000256" key="12">
    <source>
        <dbReference type="ARBA" id="ARBA00042396"/>
    </source>
</evidence>
<evidence type="ECO:0000256" key="10">
    <source>
        <dbReference type="ARBA" id="ARBA00042307"/>
    </source>
</evidence>
<comment type="catalytic activity">
    <reaction evidence="14">
        <text>pyridoxal + ATP = pyridoxal 5'-phosphate + ADP + H(+)</text>
        <dbReference type="Rhea" id="RHEA:10224"/>
        <dbReference type="ChEBI" id="CHEBI:15378"/>
        <dbReference type="ChEBI" id="CHEBI:17310"/>
        <dbReference type="ChEBI" id="CHEBI:30616"/>
        <dbReference type="ChEBI" id="CHEBI:456216"/>
        <dbReference type="ChEBI" id="CHEBI:597326"/>
        <dbReference type="EC" id="2.7.1.35"/>
    </reaction>
</comment>
<evidence type="ECO:0000256" key="5">
    <source>
        <dbReference type="ARBA" id="ARBA00022723"/>
    </source>
</evidence>
<evidence type="ECO:0000256" key="2">
    <source>
        <dbReference type="ARBA" id="ARBA00009879"/>
    </source>
</evidence>
<dbReference type="GO" id="GO:0046872">
    <property type="term" value="F:metal ion binding"/>
    <property type="evidence" value="ECO:0007669"/>
    <property type="project" value="UniProtKB-KW"/>
</dbReference>
<dbReference type="GO" id="GO:0009229">
    <property type="term" value="P:thiamine diphosphate biosynthetic process"/>
    <property type="evidence" value="ECO:0007669"/>
    <property type="project" value="UniProtKB-UniPathway"/>
</dbReference>
<dbReference type="KEGG" id="tbw:NCTC13354_01011"/>
<dbReference type="InterPro" id="IPR029056">
    <property type="entry name" value="Ribokinase-like"/>
</dbReference>
<keyword evidence="5" id="KW-0479">Metal-binding</keyword>
<reference evidence="16 17" key="1">
    <citation type="submission" date="2018-12" db="EMBL/GenBank/DDBJ databases">
        <authorList>
            <consortium name="Pathogen Informatics"/>
        </authorList>
    </citation>
    <scope>NUCLEOTIDE SEQUENCE [LARGE SCALE GENOMIC DNA]</scope>
    <source>
        <strain evidence="16 17">NCTC13354</strain>
    </source>
</reference>
<comment type="function">
    <text evidence="1">Catalyzes the phosphorylation of hydroxymethylpyrimidine phosphate (HMP-P) to HMP-PP, and of HMP to HMP-P.</text>
</comment>
<gene>
    <name evidence="16" type="primary">pdxK</name>
    <name evidence="16" type="ORF">NCTC13354_01011</name>
</gene>
<keyword evidence="7 16" id="KW-0418">Kinase</keyword>
<dbReference type="CDD" id="cd01169">
    <property type="entry name" value="HMPP_kinase"/>
    <property type="match status" value="1"/>
</dbReference>
<evidence type="ECO:0000256" key="4">
    <source>
        <dbReference type="ARBA" id="ARBA00022679"/>
    </source>
</evidence>
<sequence length="318" mass="33309">MTASSDGHVKGSEMVTYAYTIAGSEATGGAGFQVDLKTFHQLGTYGLGTLTCIVSFDPNDNWNHRFVPVPPEVIAAQMEAATGHATLDTVKIGMLGTPATIDVVAEGLKKQPWKNIVVDPVLICKGQEPGQALDTDNALREKILPLATVTTPNYFEALTLSGMDALETVEDLALAAQRISELGPKYVIVKGGMDFPGDDAVDVLWDGEKAVSFTVPKIGTTKVSGAGCTLAAAITAELAKGSDIHKAVRVAKDLVTQGIDAQVSANTPFNTVWQGAFKPMEDYNFPAQVDYSDLEMTGGGSADGDGCSDGQCGCASQD</sequence>
<dbReference type="Pfam" id="PF08543">
    <property type="entry name" value="Phos_pyr_kin"/>
    <property type="match status" value="1"/>
</dbReference>
<dbReference type="GO" id="GO:0008972">
    <property type="term" value="F:phosphomethylpyrimidine kinase activity"/>
    <property type="evidence" value="ECO:0007669"/>
    <property type="project" value="InterPro"/>
</dbReference>
<dbReference type="InterPro" id="IPR004399">
    <property type="entry name" value="HMP/HMP-P_kinase_dom"/>
</dbReference>
<dbReference type="AlphaFoldDB" id="A0A3S5EW24"/>
<evidence type="ECO:0000256" key="13">
    <source>
        <dbReference type="ARBA" id="ARBA00042531"/>
    </source>
</evidence>